<dbReference type="AlphaFoldDB" id="A0A1B1UJ28"/>
<organism evidence="2 3">
    <name type="scientific">Bradyrhizobium icense</name>
    <dbReference type="NCBI Taxonomy" id="1274631"/>
    <lineage>
        <taxon>Bacteria</taxon>
        <taxon>Pseudomonadati</taxon>
        <taxon>Pseudomonadota</taxon>
        <taxon>Alphaproteobacteria</taxon>
        <taxon>Hyphomicrobiales</taxon>
        <taxon>Nitrobacteraceae</taxon>
        <taxon>Bradyrhizobium</taxon>
    </lineage>
</organism>
<accession>A0A1B1UJ28</accession>
<reference evidence="2 3" key="1">
    <citation type="submission" date="2016-07" db="EMBL/GenBank/DDBJ databases">
        <title>Complete genome sequence of Bradyrhizobium icense LMTR 13T, a potential inoculant strain isolated from lima bean (Phaseolus lunatus) in Peru.</title>
        <authorList>
            <person name="Ormeno-Orrillo E."/>
            <person name="Duran D."/>
            <person name="Rogel M.A."/>
            <person name="Rey L."/>
            <person name="Imperial J."/>
            <person name="Ruiz-Argueso T."/>
            <person name="Martinez-Romero E."/>
        </authorList>
    </citation>
    <scope>NUCLEOTIDE SEQUENCE [LARGE SCALE GENOMIC DNA]</scope>
    <source>
        <strain evidence="2 3">LMTR 13</strain>
    </source>
</reference>
<feature type="region of interest" description="Disordered" evidence="1">
    <location>
        <begin position="43"/>
        <end position="69"/>
    </location>
</feature>
<evidence type="ECO:0000256" key="1">
    <source>
        <dbReference type="SAM" id="MobiDB-lite"/>
    </source>
</evidence>
<sequence>MPFHILDLVEYFSSVRTSKRAAGRRFAGIVIVRTLNRFVLSNDAKTRPPNKQPGERKYRFHGSRDYATL</sequence>
<evidence type="ECO:0000313" key="2">
    <source>
        <dbReference type="EMBL" id="ANW02766.1"/>
    </source>
</evidence>
<dbReference type="KEGG" id="bic:LMTR13_23955"/>
<dbReference type="Proteomes" id="UP000092839">
    <property type="component" value="Chromosome"/>
</dbReference>
<proteinExistence type="predicted"/>
<protein>
    <submittedName>
        <fullName evidence="2">Uncharacterized protein</fullName>
    </submittedName>
</protein>
<evidence type="ECO:0000313" key="3">
    <source>
        <dbReference type="Proteomes" id="UP000092839"/>
    </source>
</evidence>
<gene>
    <name evidence="2" type="ORF">LMTR13_23955</name>
</gene>
<keyword evidence="3" id="KW-1185">Reference proteome</keyword>
<dbReference type="EMBL" id="CP016428">
    <property type="protein sequence ID" value="ANW02766.1"/>
    <property type="molecule type" value="Genomic_DNA"/>
</dbReference>
<name>A0A1B1UJ28_9BRAD</name>